<keyword evidence="9" id="KW-1185">Reference proteome</keyword>
<dbReference type="GO" id="GO:0016874">
    <property type="term" value="F:ligase activity"/>
    <property type="evidence" value="ECO:0007669"/>
    <property type="project" value="UniProtKB-KW"/>
</dbReference>
<name>L0K2Q5_9EURY</name>
<dbReference type="AlphaFoldDB" id="L0K2Q5"/>
<feature type="region of interest" description="Disordered" evidence="5">
    <location>
        <begin position="412"/>
        <end position="476"/>
    </location>
</feature>
<dbReference type="eggNOG" id="arCOG08190">
    <property type="taxonomic scope" value="Archaea"/>
</dbReference>
<evidence type="ECO:0000256" key="5">
    <source>
        <dbReference type="SAM" id="MobiDB-lite"/>
    </source>
</evidence>
<feature type="transmembrane region" description="Helical" evidence="6">
    <location>
        <begin position="124"/>
        <end position="148"/>
    </location>
</feature>
<dbReference type="PANTHER" id="PTHR37422">
    <property type="entry name" value="TEICHURONIC ACID BIOSYNTHESIS PROTEIN TUAE"/>
    <property type="match status" value="1"/>
</dbReference>
<keyword evidence="8" id="KW-0436">Ligase</keyword>
<evidence type="ECO:0000259" key="7">
    <source>
        <dbReference type="Pfam" id="PF04932"/>
    </source>
</evidence>
<reference evidence="8 9" key="1">
    <citation type="submission" date="2012-11" db="EMBL/GenBank/DDBJ databases">
        <title>FINISHED of Natronococcus occultus SP4, DSM 3396.</title>
        <authorList>
            <consortium name="DOE Joint Genome Institute"/>
            <person name="Eisen J."/>
            <person name="Huntemann M."/>
            <person name="Wei C.-L."/>
            <person name="Han J."/>
            <person name="Detter J.C."/>
            <person name="Han C."/>
            <person name="Tapia R."/>
            <person name="Chen A."/>
            <person name="Kyrpides N."/>
            <person name="Mavromatis K."/>
            <person name="Markowitz V."/>
            <person name="Szeto E."/>
            <person name="Ivanova N."/>
            <person name="Mikhailova N."/>
            <person name="Ovchinnikova G."/>
            <person name="Pagani I."/>
            <person name="Pati A."/>
            <person name="Goodwin L."/>
            <person name="Nordberg H.P."/>
            <person name="Cantor M.N."/>
            <person name="Hua S.X."/>
            <person name="Woyke T."/>
            <person name="Eisen J."/>
            <person name="Klenk H.-P."/>
            <person name="Klenk H.-P."/>
        </authorList>
    </citation>
    <scope>NUCLEOTIDE SEQUENCE [LARGE SCALE GENOMIC DNA]</scope>
    <source>
        <strain evidence="8 9">SP4</strain>
    </source>
</reference>
<dbReference type="STRING" id="694430.Natoc_3553"/>
<evidence type="ECO:0000256" key="1">
    <source>
        <dbReference type="ARBA" id="ARBA00004141"/>
    </source>
</evidence>
<dbReference type="InterPro" id="IPR007016">
    <property type="entry name" value="O-antigen_ligase-rel_domated"/>
</dbReference>
<keyword evidence="3 6" id="KW-1133">Transmembrane helix</keyword>
<sequence>MGLPLLVAFSILLFCSILPHSILVSSTIGSIVVILGYVIFGVFTALHWHNRRGILRSLIEGIRAVPLTCLVCLFVVTALYTFHVALGNYSTITNAISGLIIPLLVLFSFVYIPRVISPESFLRVLAGIAVVLVSLGGIIHVAVTIRVAPETLLWPYQMNVPIIGSEIYPLMSLTNNPNTLAQILFAGTIASFVLSVRTDRRAYGVFTGICAVGLLATGSRASVLSAVVALAIYIVYTRGGQTYLRATLGLLAITIVSVLILLPSLNQFGIHVTFTGRVQLWTATMHAIAERPIVGYGLGDASEMINTFVDDPALQEFGPHNSYLRMTLHLGIFGGLSYLVLTGWVFLRHVTAKRIDVPFVAIGAGFAINQLFEDNMMFEPTIVSIVMTVVFGYLVADHLHLRRTYRQEHRNRRPIMRCDDSDTGLNTNGSMSSRSSSRTLVRPDPTSARYVAKPKPKRRTNRRSRRRYGRRVRRER</sequence>
<keyword evidence="2 6" id="KW-0812">Transmembrane</keyword>
<feature type="compositionally biased region" description="Basic residues" evidence="5">
    <location>
        <begin position="452"/>
        <end position="476"/>
    </location>
</feature>
<protein>
    <submittedName>
        <fullName evidence="8">Lipid A core-O-antigen ligase-like enyme</fullName>
    </submittedName>
</protein>
<proteinExistence type="predicted"/>
<evidence type="ECO:0000256" key="4">
    <source>
        <dbReference type="ARBA" id="ARBA00023136"/>
    </source>
</evidence>
<dbReference type="EMBL" id="CP003929">
    <property type="protein sequence ID" value="AGB39276.1"/>
    <property type="molecule type" value="Genomic_DNA"/>
</dbReference>
<organism evidence="8 9">
    <name type="scientific">Natronococcus occultus SP4</name>
    <dbReference type="NCBI Taxonomy" id="694430"/>
    <lineage>
        <taxon>Archaea</taxon>
        <taxon>Methanobacteriati</taxon>
        <taxon>Methanobacteriota</taxon>
        <taxon>Stenosarchaea group</taxon>
        <taxon>Halobacteria</taxon>
        <taxon>Halobacteriales</taxon>
        <taxon>Natrialbaceae</taxon>
        <taxon>Natronococcus</taxon>
    </lineage>
</organism>
<dbReference type="Pfam" id="PF04932">
    <property type="entry name" value="Wzy_C"/>
    <property type="match status" value="1"/>
</dbReference>
<feature type="transmembrane region" description="Helical" evidence="6">
    <location>
        <begin position="377"/>
        <end position="396"/>
    </location>
</feature>
<accession>L0K2Q5</accession>
<feature type="transmembrane region" description="Helical" evidence="6">
    <location>
        <begin position="29"/>
        <end position="49"/>
    </location>
</feature>
<feature type="transmembrane region" description="Helical" evidence="6">
    <location>
        <begin position="203"/>
        <end position="236"/>
    </location>
</feature>
<dbReference type="KEGG" id="nou:Natoc_3553"/>
<keyword evidence="4 6" id="KW-0472">Membrane</keyword>
<dbReference type="PANTHER" id="PTHR37422:SF13">
    <property type="entry name" value="LIPOPOLYSACCHARIDE BIOSYNTHESIS PROTEIN PA4999-RELATED"/>
    <property type="match status" value="1"/>
</dbReference>
<feature type="transmembrane region" description="Helical" evidence="6">
    <location>
        <begin position="242"/>
        <end position="262"/>
    </location>
</feature>
<feature type="transmembrane region" description="Helical" evidence="6">
    <location>
        <begin position="92"/>
        <end position="112"/>
    </location>
</feature>
<feature type="transmembrane region" description="Helical" evidence="6">
    <location>
        <begin position="328"/>
        <end position="347"/>
    </location>
</feature>
<dbReference type="Proteomes" id="UP000010878">
    <property type="component" value="Chromosome"/>
</dbReference>
<evidence type="ECO:0000313" key="9">
    <source>
        <dbReference type="Proteomes" id="UP000010878"/>
    </source>
</evidence>
<evidence type="ECO:0000256" key="3">
    <source>
        <dbReference type="ARBA" id="ARBA00022989"/>
    </source>
</evidence>
<evidence type="ECO:0000256" key="2">
    <source>
        <dbReference type="ARBA" id="ARBA00022692"/>
    </source>
</evidence>
<dbReference type="GO" id="GO:0016020">
    <property type="term" value="C:membrane"/>
    <property type="evidence" value="ECO:0007669"/>
    <property type="project" value="UniProtKB-SubCell"/>
</dbReference>
<feature type="transmembrane region" description="Helical" evidence="6">
    <location>
        <begin position="61"/>
        <end position="86"/>
    </location>
</feature>
<comment type="subcellular location">
    <subcellularLocation>
        <location evidence="1">Membrane</location>
        <topology evidence="1">Multi-pass membrane protein</topology>
    </subcellularLocation>
</comment>
<evidence type="ECO:0000256" key="6">
    <source>
        <dbReference type="SAM" id="Phobius"/>
    </source>
</evidence>
<evidence type="ECO:0000313" key="8">
    <source>
        <dbReference type="EMBL" id="AGB39276.1"/>
    </source>
</evidence>
<dbReference type="InterPro" id="IPR051533">
    <property type="entry name" value="WaaL-like"/>
</dbReference>
<gene>
    <name evidence="8" type="ORF">Natoc_3553</name>
</gene>
<feature type="transmembrane region" description="Helical" evidence="6">
    <location>
        <begin position="179"/>
        <end position="196"/>
    </location>
</feature>
<dbReference type="HOGENOM" id="CLU_573209_0_0_2"/>
<feature type="domain" description="O-antigen ligase-related" evidence="7">
    <location>
        <begin position="209"/>
        <end position="339"/>
    </location>
</feature>